<proteinExistence type="predicted"/>
<keyword evidence="2" id="KW-1185">Reference proteome</keyword>
<gene>
    <name evidence="1" type="ORF">IE53DRAFT_370297</name>
</gene>
<protein>
    <submittedName>
        <fullName evidence="1">Uncharacterized protein</fullName>
    </submittedName>
</protein>
<name>A0ACD0NSN7_9BASI</name>
<reference evidence="1 2" key="1">
    <citation type="journal article" date="2018" name="Mol. Biol. Evol.">
        <title>Broad Genomic Sampling Reveals a Smut Pathogenic Ancestry of the Fungal Clade Ustilaginomycotina.</title>
        <authorList>
            <person name="Kijpornyongpan T."/>
            <person name="Mondo S.J."/>
            <person name="Barry K."/>
            <person name="Sandor L."/>
            <person name="Lee J."/>
            <person name="Lipzen A."/>
            <person name="Pangilinan J."/>
            <person name="LaButti K."/>
            <person name="Hainaut M."/>
            <person name="Henrissat B."/>
            <person name="Grigoriev I.V."/>
            <person name="Spatafora J.W."/>
            <person name="Aime M.C."/>
        </authorList>
    </citation>
    <scope>NUCLEOTIDE SEQUENCE [LARGE SCALE GENOMIC DNA]</scope>
    <source>
        <strain evidence="1 2">SA 807</strain>
    </source>
</reference>
<sequence>MKSRALPQTLSPFTIRSQTSHTHLAGHLNQPPHGSKTALSRSELIVVRRSAKLLVVFSILFLVIGISGLFGLFESLFPPAHPELYFGSQISQPLFLQPPYNLAYFLPLLIPLTTYLVIARWTGEKHFRHS</sequence>
<evidence type="ECO:0000313" key="1">
    <source>
        <dbReference type="EMBL" id="PWN48802.1"/>
    </source>
</evidence>
<dbReference type="Proteomes" id="UP000245626">
    <property type="component" value="Unassembled WGS sequence"/>
</dbReference>
<dbReference type="EMBL" id="KZ820140">
    <property type="protein sequence ID" value="PWN48802.1"/>
    <property type="molecule type" value="Genomic_DNA"/>
</dbReference>
<evidence type="ECO:0000313" key="2">
    <source>
        <dbReference type="Proteomes" id="UP000245626"/>
    </source>
</evidence>
<accession>A0ACD0NSN7</accession>
<organism evidence="1 2">
    <name type="scientific">Violaceomyces palustris</name>
    <dbReference type="NCBI Taxonomy" id="1673888"/>
    <lineage>
        <taxon>Eukaryota</taxon>
        <taxon>Fungi</taxon>
        <taxon>Dikarya</taxon>
        <taxon>Basidiomycota</taxon>
        <taxon>Ustilaginomycotina</taxon>
        <taxon>Ustilaginomycetes</taxon>
        <taxon>Violaceomycetales</taxon>
        <taxon>Violaceomycetaceae</taxon>
        <taxon>Violaceomyces</taxon>
    </lineage>
</organism>